<sequence>MSSDDLMWLRLSSCLRPYLSLMEELHSGPLFSTSPSILVPTTLGNRSSASTEYCRLLPSRRCSRATGHSRDGGNCHPDIPSFLQLNAAVQTGGAPELGDPVHCSLTQSTVNPHHGRQPHIGTEDKDSGYTRLKGTHGSVVQLNLLTLEHEEGGGQMGSEPEKRPLPRHLHHFKHALIGAAHELLVCSDSDLGILLGGSDFPKRLYERLYLRKFATGAL</sequence>
<accession>A0A4Z2HY33</accession>
<name>A0A4Z2HY33_9TELE</name>
<dbReference type="AlphaFoldDB" id="A0A4Z2HY33"/>
<dbReference type="EMBL" id="SRLO01000170">
    <property type="protein sequence ID" value="TNN69893.1"/>
    <property type="molecule type" value="Genomic_DNA"/>
</dbReference>
<evidence type="ECO:0000313" key="3">
    <source>
        <dbReference type="Proteomes" id="UP000314294"/>
    </source>
</evidence>
<keyword evidence="3" id="KW-1185">Reference proteome</keyword>
<proteinExistence type="predicted"/>
<reference evidence="2 3" key="1">
    <citation type="submission" date="2019-03" db="EMBL/GenBank/DDBJ databases">
        <title>First draft genome of Liparis tanakae, snailfish: a comprehensive survey of snailfish specific genes.</title>
        <authorList>
            <person name="Kim W."/>
            <person name="Song I."/>
            <person name="Jeong J.-H."/>
            <person name="Kim D."/>
            <person name="Kim S."/>
            <person name="Ryu S."/>
            <person name="Song J.Y."/>
            <person name="Lee S.K."/>
        </authorList>
    </citation>
    <scope>NUCLEOTIDE SEQUENCE [LARGE SCALE GENOMIC DNA]</scope>
    <source>
        <tissue evidence="2">Muscle</tissue>
    </source>
</reference>
<protein>
    <submittedName>
        <fullName evidence="2">Uncharacterized protein</fullName>
    </submittedName>
</protein>
<evidence type="ECO:0000313" key="2">
    <source>
        <dbReference type="EMBL" id="TNN69893.1"/>
    </source>
</evidence>
<gene>
    <name evidence="2" type="ORF">EYF80_019961</name>
</gene>
<comment type="caution">
    <text evidence="2">The sequence shown here is derived from an EMBL/GenBank/DDBJ whole genome shotgun (WGS) entry which is preliminary data.</text>
</comment>
<evidence type="ECO:0000256" key="1">
    <source>
        <dbReference type="SAM" id="MobiDB-lite"/>
    </source>
</evidence>
<dbReference type="Proteomes" id="UP000314294">
    <property type="component" value="Unassembled WGS sequence"/>
</dbReference>
<feature type="region of interest" description="Disordered" evidence="1">
    <location>
        <begin position="109"/>
        <end position="129"/>
    </location>
</feature>
<organism evidence="2 3">
    <name type="scientific">Liparis tanakae</name>
    <name type="common">Tanaka's snailfish</name>
    <dbReference type="NCBI Taxonomy" id="230148"/>
    <lineage>
        <taxon>Eukaryota</taxon>
        <taxon>Metazoa</taxon>
        <taxon>Chordata</taxon>
        <taxon>Craniata</taxon>
        <taxon>Vertebrata</taxon>
        <taxon>Euteleostomi</taxon>
        <taxon>Actinopterygii</taxon>
        <taxon>Neopterygii</taxon>
        <taxon>Teleostei</taxon>
        <taxon>Neoteleostei</taxon>
        <taxon>Acanthomorphata</taxon>
        <taxon>Eupercaria</taxon>
        <taxon>Perciformes</taxon>
        <taxon>Cottioidei</taxon>
        <taxon>Cottales</taxon>
        <taxon>Liparidae</taxon>
        <taxon>Liparis</taxon>
    </lineage>
</organism>